<gene>
    <name evidence="1" type="ORF">OJAV_G00186090</name>
</gene>
<reference evidence="1 2" key="1">
    <citation type="submission" date="2018-11" db="EMBL/GenBank/DDBJ databases">
        <authorList>
            <person name="Lopez-Roques C."/>
            <person name="Donnadieu C."/>
            <person name="Bouchez O."/>
            <person name="Klopp C."/>
            <person name="Cabau C."/>
            <person name="Zahm M."/>
        </authorList>
    </citation>
    <scope>NUCLEOTIDE SEQUENCE [LARGE SCALE GENOMIC DNA]</scope>
    <source>
        <strain evidence="1">RS831</strain>
        <tissue evidence="1">Whole body</tissue>
    </source>
</reference>
<keyword evidence="2" id="KW-1185">Reference proteome</keyword>
<dbReference type="Proteomes" id="UP000283210">
    <property type="component" value="Chromosome 19"/>
</dbReference>
<reference evidence="1 2" key="2">
    <citation type="submission" date="2019-01" db="EMBL/GenBank/DDBJ databases">
        <title>A chromosome length genome reference of the Java medaka (oryzias javanicus).</title>
        <authorList>
            <person name="Herpin A."/>
            <person name="Takehana Y."/>
            <person name="Naruse K."/>
            <person name="Ansai S."/>
            <person name="Kawaguchi M."/>
        </authorList>
    </citation>
    <scope>NUCLEOTIDE SEQUENCE [LARGE SCALE GENOMIC DNA]</scope>
    <source>
        <strain evidence="1">RS831</strain>
        <tissue evidence="1">Whole body</tissue>
    </source>
</reference>
<evidence type="ECO:0000313" key="2">
    <source>
        <dbReference type="Proteomes" id="UP000283210"/>
    </source>
</evidence>
<proteinExistence type="predicted"/>
<dbReference type="EMBL" id="CM012455">
    <property type="protein sequence ID" value="RVE59197.1"/>
    <property type="molecule type" value="Genomic_DNA"/>
</dbReference>
<evidence type="ECO:0000313" key="1">
    <source>
        <dbReference type="EMBL" id="RVE59197.1"/>
    </source>
</evidence>
<name>A0A437C8X4_ORYJA</name>
<organism evidence="1 2">
    <name type="scientific">Oryzias javanicus</name>
    <name type="common">Javanese ricefish</name>
    <name type="synonym">Aplocheilus javanicus</name>
    <dbReference type="NCBI Taxonomy" id="123683"/>
    <lineage>
        <taxon>Eukaryota</taxon>
        <taxon>Metazoa</taxon>
        <taxon>Chordata</taxon>
        <taxon>Craniata</taxon>
        <taxon>Vertebrata</taxon>
        <taxon>Euteleostomi</taxon>
        <taxon>Actinopterygii</taxon>
        <taxon>Neopterygii</taxon>
        <taxon>Teleostei</taxon>
        <taxon>Neoteleostei</taxon>
        <taxon>Acanthomorphata</taxon>
        <taxon>Ovalentaria</taxon>
        <taxon>Atherinomorphae</taxon>
        <taxon>Beloniformes</taxon>
        <taxon>Adrianichthyidae</taxon>
        <taxon>Oryziinae</taxon>
        <taxon>Oryzias</taxon>
    </lineage>
</organism>
<protein>
    <submittedName>
        <fullName evidence="1">Uncharacterized protein</fullName>
    </submittedName>
</protein>
<accession>A0A437C8X4</accession>
<dbReference type="AlphaFoldDB" id="A0A437C8X4"/>
<sequence>MRGWCLEGGSLNPCQNICRGLQDVPELLLQMFTQFLMNLVPAGNHAEINQSSCEDDRGGRTARIGGGACRVIIEPPGRFLLGSRTLGLQTLFVLRFTWVRYTLTRAVLTERPADVGGAGGHHRSGR</sequence>